<accession>A0A5C3QAU0</accession>
<gene>
    <name evidence="2" type="ORF">BDV98DRAFT_572335</name>
</gene>
<dbReference type="Proteomes" id="UP000305067">
    <property type="component" value="Unassembled WGS sequence"/>
</dbReference>
<dbReference type="EMBL" id="ML178837">
    <property type="protein sequence ID" value="TFK98861.1"/>
    <property type="molecule type" value="Genomic_DNA"/>
</dbReference>
<name>A0A5C3QAU0_9AGAR</name>
<sequence>MSAPVSIESASIGSLCQLGIGFMSAMGPIMFVRARYMHAGVDHSRIKDLGCYRARVV</sequence>
<protein>
    <submittedName>
        <fullName evidence="2">Uncharacterized protein</fullName>
    </submittedName>
</protein>
<organism evidence="2 3">
    <name type="scientific">Pterulicium gracile</name>
    <dbReference type="NCBI Taxonomy" id="1884261"/>
    <lineage>
        <taxon>Eukaryota</taxon>
        <taxon>Fungi</taxon>
        <taxon>Dikarya</taxon>
        <taxon>Basidiomycota</taxon>
        <taxon>Agaricomycotina</taxon>
        <taxon>Agaricomycetes</taxon>
        <taxon>Agaricomycetidae</taxon>
        <taxon>Agaricales</taxon>
        <taxon>Pleurotineae</taxon>
        <taxon>Pterulaceae</taxon>
        <taxon>Pterulicium</taxon>
    </lineage>
</organism>
<evidence type="ECO:0000256" key="1">
    <source>
        <dbReference type="SAM" id="Phobius"/>
    </source>
</evidence>
<proteinExistence type="predicted"/>
<evidence type="ECO:0000313" key="2">
    <source>
        <dbReference type="EMBL" id="TFK98861.1"/>
    </source>
</evidence>
<reference evidence="2 3" key="1">
    <citation type="journal article" date="2019" name="Nat. Ecol. Evol.">
        <title>Megaphylogeny resolves global patterns of mushroom evolution.</title>
        <authorList>
            <person name="Varga T."/>
            <person name="Krizsan K."/>
            <person name="Foldi C."/>
            <person name="Dima B."/>
            <person name="Sanchez-Garcia M."/>
            <person name="Sanchez-Ramirez S."/>
            <person name="Szollosi G.J."/>
            <person name="Szarkandi J.G."/>
            <person name="Papp V."/>
            <person name="Albert L."/>
            <person name="Andreopoulos W."/>
            <person name="Angelini C."/>
            <person name="Antonin V."/>
            <person name="Barry K.W."/>
            <person name="Bougher N.L."/>
            <person name="Buchanan P."/>
            <person name="Buyck B."/>
            <person name="Bense V."/>
            <person name="Catcheside P."/>
            <person name="Chovatia M."/>
            <person name="Cooper J."/>
            <person name="Damon W."/>
            <person name="Desjardin D."/>
            <person name="Finy P."/>
            <person name="Geml J."/>
            <person name="Haridas S."/>
            <person name="Hughes K."/>
            <person name="Justo A."/>
            <person name="Karasinski D."/>
            <person name="Kautmanova I."/>
            <person name="Kiss B."/>
            <person name="Kocsube S."/>
            <person name="Kotiranta H."/>
            <person name="LaButti K.M."/>
            <person name="Lechner B.E."/>
            <person name="Liimatainen K."/>
            <person name="Lipzen A."/>
            <person name="Lukacs Z."/>
            <person name="Mihaltcheva S."/>
            <person name="Morgado L.N."/>
            <person name="Niskanen T."/>
            <person name="Noordeloos M.E."/>
            <person name="Ohm R.A."/>
            <person name="Ortiz-Santana B."/>
            <person name="Ovrebo C."/>
            <person name="Racz N."/>
            <person name="Riley R."/>
            <person name="Savchenko A."/>
            <person name="Shiryaev A."/>
            <person name="Soop K."/>
            <person name="Spirin V."/>
            <person name="Szebenyi C."/>
            <person name="Tomsovsky M."/>
            <person name="Tulloss R.E."/>
            <person name="Uehling J."/>
            <person name="Grigoriev I.V."/>
            <person name="Vagvolgyi C."/>
            <person name="Papp T."/>
            <person name="Martin F.M."/>
            <person name="Miettinen O."/>
            <person name="Hibbett D.S."/>
            <person name="Nagy L.G."/>
        </authorList>
    </citation>
    <scope>NUCLEOTIDE SEQUENCE [LARGE SCALE GENOMIC DNA]</scope>
    <source>
        <strain evidence="2 3">CBS 309.79</strain>
    </source>
</reference>
<feature type="transmembrane region" description="Helical" evidence="1">
    <location>
        <begin position="12"/>
        <end position="32"/>
    </location>
</feature>
<dbReference type="AlphaFoldDB" id="A0A5C3QAU0"/>
<keyword evidence="1" id="KW-1133">Transmembrane helix</keyword>
<keyword evidence="1" id="KW-0812">Transmembrane</keyword>
<keyword evidence="3" id="KW-1185">Reference proteome</keyword>
<evidence type="ECO:0000313" key="3">
    <source>
        <dbReference type="Proteomes" id="UP000305067"/>
    </source>
</evidence>
<keyword evidence="1" id="KW-0472">Membrane</keyword>